<gene>
    <name evidence="6" type="ORF">ERS852397_00689</name>
    <name evidence="8" type="ORF">F2Z09_06575</name>
    <name evidence="7" type="ORF">F2Z22_07510</name>
</gene>
<dbReference type="Proteomes" id="UP000421791">
    <property type="component" value="Unassembled WGS sequence"/>
</dbReference>
<evidence type="ECO:0000313" key="6">
    <source>
        <dbReference type="EMBL" id="CUN70164.1"/>
    </source>
</evidence>
<dbReference type="InterPro" id="IPR005887">
    <property type="entry name" value="GH92_a_mannosidase_put"/>
</dbReference>
<dbReference type="InterPro" id="IPR012939">
    <property type="entry name" value="Glyco_hydro_92"/>
</dbReference>
<evidence type="ECO:0000256" key="2">
    <source>
        <dbReference type="ARBA" id="ARBA00011245"/>
    </source>
</evidence>
<protein>
    <submittedName>
        <fullName evidence="6">Alpha-1,2-mannosidase, putative</fullName>
    </submittedName>
    <submittedName>
        <fullName evidence="7">Glycoside hydrolase family 92 protein</fullName>
    </submittedName>
</protein>
<evidence type="ECO:0000313" key="7">
    <source>
        <dbReference type="EMBL" id="KAA5230970.1"/>
    </source>
</evidence>
<evidence type="ECO:0000313" key="10">
    <source>
        <dbReference type="Proteomes" id="UP000421791"/>
    </source>
</evidence>
<dbReference type="Pfam" id="PF17678">
    <property type="entry name" value="Glyco_hydro_92N"/>
    <property type="match status" value="1"/>
</dbReference>
<comment type="cofactor">
    <cofactor evidence="1">
        <name>Ca(2+)</name>
        <dbReference type="ChEBI" id="CHEBI:29108"/>
    </cofactor>
</comment>
<dbReference type="PROSITE" id="PS51257">
    <property type="entry name" value="PROKAR_LIPOPROTEIN"/>
    <property type="match status" value="1"/>
</dbReference>
<dbReference type="GO" id="GO:0005975">
    <property type="term" value="P:carbohydrate metabolic process"/>
    <property type="evidence" value="ECO:0007669"/>
    <property type="project" value="InterPro"/>
</dbReference>
<dbReference type="RefSeq" id="WP_007757263.1">
    <property type="nucleotide sequence ID" value="NZ_CABIXA010000003.1"/>
</dbReference>
<dbReference type="InterPro" id="IPR050883">
    <property type="entry name" value="PNGase"/>
</dbReference>
<dbReference type="Proteomes" id="UP000095517">
    <property type="component" value="Unassembled WGS sequence"/>
</dbReference>
<reference evidence="6 9" key="1">
    <citation type="submission" date="2015-09" db="EMBL/GenBank/DDBJ databases">
        <authorList>
            <consortium name="Pathogen Informatics"/>
        </authorList>
    </citation>
    <scope>NUCLEOTIDE SEQUENCE [LARGE SCALE GENOMIC DNA]</scope>
    <source>
        <strain evidence="6 9">2789STDY5608840</strain>
    </source>
</reference>
<dbReference type="GeneID" id="92987061"/>
<dbReference type="GO" id="GO:0006516">
    <property type="term" value="P:glycoprotein catabolic process"/>
    <property type="evidence" value="ECO:0007669"/>
    <property type="project" value="TreeGrafter"/>
</dbReference>
<dbReference type="PANTHER" id="PTHR12143">
    <property type="entry name" value="PEPTIDE N-GLYCANASE PNGASE -RELATED"/>
    <property type="match status" value="1"/>
</dbReference>
<keyword evidence="11" id="KW-1185">Reference proteome</keyword>
<dbReference type="InterPro" id="IPR008928">
    <property type="entry name" value="6-hairpin_glycosidase_sf"/>
</dbReference>
<dbReference type="InterPro" id="IPR041371">
    <property type="entry name" value="GH92_N"/>
</dbReference>
<feature type="domain" description="Glycosyl hydrolase family 92" evidence="4">
    <location>
        <begin position="230"/>
        <end position="723"/>
    </location>
</feature>
<dbReference type="GO" id="GO:0030246">
    <property type="term" value="F:carbohydrate binding"/>
    <property type="evidence" value="ECO:0007669"/>
    <property type="project" value="InterPro"/>
</dbReference>
<dbReference type="AlphaFoldDB" id="A0A173Z1L5"/>
<sequence length="745" mass="86155">MKRKIQDCLAYRLFLLLPLFSFGGCVEIKAPVDYVNPYMGNISHLLVPTYPTVHLPNSMLRIYPQREDYTSNKLKGLPVIVTSHRGNSAFSINPFNSFCDSLEKGSRSSFILYNYDNEKIKPYYYSVFLSDYDIEVKYVPSHQSALYQLDFRTGQPGLLIGATNGELHVEKNKVFGYQQIGSYETRVYLYLETDVVPLQTEEGNTVVMKFPENDKRINLRYGISFISVDQAKKNMEREVAGKDLETLTRTGRTIWNDALGKIQVKGNCEDSKTIFYTSLYRTYERMVCLSEDGQYYSAFDNQVHQDSGVPFYTDDWIWDTYRATHPLRILLEPEREKYMIQSFIRMAGQMKHFWMPTFPEITGDSRRMNSNHGVATVLDAYVKGITDFDLKEAYRACKNAITEKTLAPWSDMEAGKLDSFYVSNGYFPALASGEEEVVSEVHSFEKRQAVAVTLGTVYDEWCLAQIARLLDNKEDYNYFLQRSLNYHQLFNAETKFFHPKDSEGNFITPFDYRYSGGMGGRDYYGENNGWVYRWDVPHNVADLIKLMGGKEAFVDELEKMFDTPLGKSKYEFFSRFPDHTGNVGQFSMANEPCLHIPYLYNYANKPWMTQKKIRTLLEEWFRNDLMGMPGDEDGGGMSAFIVFSQLGFYPVTPGLPIYVIGSPVFERAKIQLSDDKTFEVYCHNYSPKHKYIQSVKLDGVEWDKSWFSHEELMKGNKLEVTMGAYPNKEWASQDQSVPPSFEMRK</sequence>
<evidence type="ECO:0000313" key="9">
    <source>
        <dbReference type="Proteomes" id="UP000095517"/>
    </source>
</evidence>
<dbReference type="GO" id="GO:0000224">
    <property type="term" value="F:peptide-N4-(N-acetyl-beta-glucosaminyl)asparagine amidase activity"/>
    <property type="evidence" value="ECO:0007669"/>
    <property type="project" value="TreeGrafter"/>
</dbReference>
<organism evidence="6 9">
    <name type="scientific">Bacteroides finegoldii</name>
    <dbReference type="NCBI Taxonomy" id="338188"/>
    <lineage>
        <taxon>Bacteria</taxon>
        <taxon>Pseudomonadati</taxon>
        <taxon>Bacteroidota</taxon>
        <taxon>Bacteroidia</taxon>
        <taxon>Bacteroidales</taxon>
        <taxon>Bacteroidaceae</taxon>
        <taxon>Bacteroides</taxon>
    </lineage>
</organism>
<dbReference type="SUPFAM" id="SSF48208">
    <property type="entry name" value="Six-hairpin glycosidases"/>
    <property type="match status" value="1"/>
</dbReference>
<comment type="subunit">
    <text evidence="2">Monomer.</text>
</comment>
<dbReference type="Gene3D" id="2.70.98.10">
    <property type="match status" value="1"/>
</dbReference>
<evidence type="ECO:0000256" key="3">
    <source>
        <dbReference type="ARBA" id="ARBA00022837"/>
    </source>
</evidence>
<evidence type="ECO:0000259" key="4">
    <source>
        <dbReference type="Pfam" id="PF07971"/>
    </source>
</evidence>
<dbReference type="EMBL" id="CYZH01000003">
    <property type="protein sequence ID" value="CUN70164.1"/>
    <property type="molecule type" value="Genomic_DNA"/>
</dbReference>
<reference evidence="10 11" key="2">
    <citation type="journal article" date="2019" name="Nat. Med.">
        <title>A library of human gut bacterial isolates paired with longitudinal multiomics data enables mechanistic microbiome research.</title>
        <authorList>
            <person name="Poyet M."/>
            <person name="Groussin M."/>
            <person name="Gibbons S.M."/>
            <person name="Avila-Pacheco J."/>
            <person name="Jiang X."/>
            <person name="Kearney S.M."/>
            <person name="Perrotta A.R."/>
            <person name="Berdy B."/>
            <person name="Zhao S."/>
            <person name="Lieberman T.D."/>
            <person name="Swanson P.K."/>
            <person name="Smith M."/>
            <person name="Roesemann S."/>
            <person name="Alexander J.E."/>
            <person name="Rich S.A."/>
            <person name="Livny J."/>
            <person name="Vlamakis H."/>
            <person name="Clish C."/>
            <person name="Bullock K."/>
            <person name="Deik A."/>
            <person name="Scott J."/>
            <person name="Pierce K.A."/>
            <person name="Xavier R.J."/>
            <person name="Alm E.J."/>
        </authorList>
    </citation>
    <scope>NUCLEOTIDE SEQUENCE [LARGE SCALE GENOMIC DNA]</scope>
    <source>
        <strain evidence="8 11">BIOML-A2</strain>
        <strain evidence="7 10">BIOML-A6</strain>
    </source>
</reference>
<dbReference type="InterPro" id="IPR014718">
    <property type="entry name" value="GH-type_carb-bd"/>
</dbReference>
<accession>A0A173Z1L5</accession>
<dbReference type="EMBL" id="VWAG01000008">
    <property type="protein sequence ID" value="KAA5258656.1"/>
    <property type="molecule type" value="Genomic_DNA"/>
</dbReference>
<dbReference type="Gene3D" id="1.20.1050.60">
    <property type="entry name" value="alpha-1,2-mannosidase"/>
    <property type="match status" value="1"/>
</dbReference>
<dbReference type="PANTHER" id="PTHR12143:SF43">
    <property type="entry name" value="PUTATIVE-RELATED"/>
    <property type="match status" value="1"/>
</dbReference>
<dbReference type="FunFam" id="3.30.2080.10:FF:000001">
    <property type="entry name" value="Alpha-1,2-mannosidase subfamily"/>
    <property type="match status" value="1"/>
</dbReference>
<dbReference type="STRING" id="338188.ERS852397_00689"/>
<dbReference type="Pfam" id="PF07971">
    <property type="entry name" value="Glyco_hydro_92"/>
    <property type="match status" value="1"/>
</dbReference>
<evidence type="ECO:0000313" key="11">
    <source>
        <dbReference type="Proteomes" id="UP000440198"/>
    </source>
</evidence>
<dbReference type="Proteomes" id="UP000440198">
    <property type="component" value="Unassembled WGS sequence"/>
</dbReference>
<dbReference type="Gene3D" id="3.30.2080.10">
    <property type="entry name" value="GH92 mannosidase domain"/>
    <property type="match status" value="1"/>
</dbReference>
<dbReference type="EMBL" id="VWAK01000008">
    <property type="protein sequence ID" value="KAA5230970.1"/>
    <property type="molecule type" value="Genomic_DNA"/>
</dbReference>
<feature type="domain" description="Glycosyl hydrolase family 92 N-terminal" evidence="5">
    <location>
        <begin position="34"/>
        <end position="223"/>
    </location>
</feature>
<evidence type="ECO:0000313" key="8">
    <source>
        <dbReference type="EMBL" id="KAA5258656.1"/>
    </source>
</evidence>
<proteinExistence type="predicted"/>
<dbReference type="GO" id="GO:0005829">
    <property type="term" value="C:cytosol"/>
    <property type="evidence" value="ECO:0007669"/>
    <property type="project" value="TreeGrafter"/>
</dbReference>
<name>A0A173Z1L5_9BACE</name>
<dbReference type="Gene3D" id="1.20.1610.10">
    <property type="entry name" value="alpha-1,2-mannosidases domains"/>
    <property type="match status" value="1"/>
</dbReference>
<evidence type="ECO:0000256" key="1">
    <source>
        <dbReference type="ARBA" id="ARBA00001913"/>
    </source>
</evidence>
<evidence type="ECO:0000259" key="5">
    <source>
        <dbReference type="Pfam" id="PF17678"/>
    </source>
</evidence>
<dbReference type="NCBIfam" id="TIGR01180">
    <property type="entry name" value="aman2_put"/>
    <property type="match status" value="1"/>
</dbReference>
<keyword evidence="7" id="KW-0378">Hydrolase</keyword>
<keyword evidence="3" id="KW-0106">Calcium</keyword>